<dbReference type="InterPro" id="IPR002318">
    <property type="entry name" value="Ala-tRNA-lgiase_IIc"/>
</dbReference>
<keyword evidence="18" id="KW-1185">Reference proteome</keyword>
<dbReference type="FunFam" id="3.30.930.10:FF:000011">
    <property type="entry name" value="Alanine--tRNA ligase, cytoplasmic"/>
    <property type="match status" value="1"/>
</dbReference>
<keyword evidence="10 15" id="KW-0067">ATP-binding</keyword>
<dbReference type="InterPro" id="IPR018163">
    <property type="entry name" value="Thr/Ala-tRNA-synth_IIc_edit"/>
</dbReference>
<comment type="function">
    <text evidence="15">Catalyzes the attachment of alanine to tRNA(Ala) in a two-step reaction: alanine is first activated by ATP to form Ala-AMP and then transferred to the acceptor end of tRNA(Ala). Also edits incorrectly charged tRNA(Ala) via its editing domain.</text>
</comment>
<feature type="binding site" evidence="15">
    <location>
        <position position="507"/>
    </location>
    <ligand>
        <name>Zn(2+)</name>
        <dbReference type="ChEBI" id="CHEBI:29105"/>
    </ligand>
</feature>
<dbReference type="FunFam" id="3.10.310.40:FF:000002">
    <property type="entry name" value="alanine--tRNA ligase, cytoplasmic"/>
    <property type="match status" value="1"/>
</dbReference>
<dbReference type="GO" id="GO:0004813">
    <property type="term" value="F:alanine-tRNA ligase activity"/>
    <property type="evidence" value="ECO:0007669"/>
    <property type="project" value="UniProtKB-UniRule"/>
</dbReference>
<gene>
    <name evidence="17" type="ORF">MCOS_LOCUS7896</name>
</gene>
<keyword evidence="5 15" id="KW-0820">tRNA-binding</keyword>
<name>A0A0R3UK21_MESCO</name>
<keyword evidence="13 15" id="KW-0030">Aminoacyl-tRNA synthetase</keyword>
<dbReference type="InterPro" id="IPR009000">
    <property type="entry name" value="Transl_B-barrel_sf"/>
</dbReference>
<dbReference type="Gene3D" id="2.40.30.130">
    <property type="match status" value="1"/>
</dbReference>
<proteinExistence type="inferred from homology"/>
<evidence type="ECO:0000256" key="5">
    <source>
        <dbReference type="ARBA" id="ARBA00022555"/>
    </source>
</evidence>
<keyword evidence="4" id="KW-0963">Cytoplasm</keyword>
<sequence length="875" mass="96156">MLGNWSFGDYFKKEACTWAWELLTNVWGLPKDRFYVTYFGGDHKLGLDSDEEARQVWIDLGIPSQRVLPFGMKDNFWEMGETGPCGPCSEIHFDRIGGRDASALVNMDDPDVLEVWNLVFIQFNREEGGTLRPLPAKHVDTGMGLERIVSVLQNKRSNYDTDLFLPYFDAIHKATGIHPYTGKVGMEDKDNTDLAYRVLADHARNLTIALSDGGQISNQGRGYVLRRILRRAIRYSIEVIGAKPGFFATLVDVVVKSLGAAFPELKKNPEIVKGLINEEEQQFLLTLRRGQRLLRREVDHLKKSMSTILPGSVAWRLHDTYGFPLDLTTIMAREAGIEVDDEGYEKAKEEALLRSQGTFGTGISTIDLDVHDIASLQKSGVPLTDDSLKYSYGRSRKNNRYHFSDCTATILAIRTEKGFVDCVSEPGMVCGLILDRTVLYAEAGGQSEDHGFIVSEKNDANELSVYSVRNRGGFVFHLGRLEGQLSKGDTVRVSVDPVRRIGLMRNHTGTHVLNFALRFVLGEADQKGSLVAPDRLRFDFSSKCALTKEQISCTQASARKMIRSWQRVYTKDVPLADAKAIRGLRSLDGEAYPDPVRVVSVGVPVDQLISENISDMATKTSVELCGGTHVLNVGHIGKFVIVSEEAIAKGMRRITAVTGPEGERAEKQALLLQSEVDQFVDDTTNAIASVPVNTNACRQLAAKFPSVVESVSSAQIGVGAREAMREALNAAKTRLDEIDKASKAALINQVMEDARMLCQDSKDTRDFIIHTFDAGSNAKALNLALREMEKALPNTAVMALSLDAGSKKLLCLTQVPKVLVARGLKANAWANCVSNLIGGKGGGRETSAQASGSPGRTSIDQVVVAATKFVELHLK</sequence>
<evidence type="ECO:0000256" key="1">
    <source>
        <dbReference type="ARBA" id="ARBA00008429"/>
    </source>
</evidence>
<evidence type="ECO:0000256" key="14">
    <source>
        <dbReference type="ARBA" id="ARBA00048300"/>
    </source>
</evidence>
<evidence type="ECO:0000256" key="11">
    <source>
        <dbReference type="ARBA" id="ARBA00022884"/>
    </source>
</evidence>
<keyword evidence="12 15" id="KW-0648">Protein biosynthesis</keyword>
<dbReference type="SUPFAM" id="SSF55186">
    <property type="entry name" value="ThrRS/AlaRS common domain"/>
    <property type="match status" value="1"/>
</dbReference>
<keyword evidence="11 15" id="KW-0694">RNA-binding</keyword>
<dbReference type="HAMAP" id="MF_00036_B">
    <property type="entry name" value="Ala_tRNA_synth_B"/>
    <property type="match status" value="1"/>
</dbReference>
<dbReference type="InterPro" id="IPR018164">
    <property type="entry name" value="Ala-tRNA-synth_IIc_N"/>
</dbReference>
<reference evidence="17 18" key="1">
    <citation type="submission" date="2018-10" db="EMBL/GenBank/DDBJ databases">
        <authorList>
            <consortium name="Pathogen Informatics"/>
        </authorList>
    </citation>
    <scope>NUCLEOTIDE SEQUENCE [LARGE SCALE GENOMIC DNA]</scope>
</reference>
<dbReference type="InterPro" id="IPR012947">
    <property type="entry name" value="tRNA_SAD"/>
</dbReference>
<organism evidence="17 18">
    <name type="scientific">Mesocestoides corti</name>
    <name type="common">Flatworm</name>
    <dbReference type="NCBI Taxonomy" id="53468"/>
    <lineage>
        <taxon>Eukaryota</taxon>
        <taxon>Metazoa</taxon>
        <taxon>Spiralia</taxon>
        <taxon>Lophotrochozoa</taxon>
        <taxon>Platyhelminthes</taxon>
        <taxon>Cestoda</taxon>
        <taxon>Eucestoda</taxon>
        <taxon>Cyclophyllidea</taxon>
        <taxon>Mesocestoididae</taxon>
        <taxon>Mesocestoides</taxon>
    </lineage>
</organism>
<dbReference type="InterPro" id="IPR050058">
    <property type="entry name" value="Ala-tRNA_ligase"/>
</dbReference>
<dbReference type="SUPFAM" id="SSF101353">
    <property type="entry name" value="Putative anticodon-binding domain of alanyl-tRNA synthetase (AlaRS)"/>
    <property type="match status" value="1"/>
</dbReference>
<dbReference type="EC" id="6.1.1.7" evidence="2"/>
<dbReference type="GO" id="GO:0000049">
    <property type="term" value="F:tRNA binding"/>
    <property type="evidence" value="ECO:0007669"/>
    <property type="project" value="UniProtKB-KW"/>
</dbReference>
<dbReference type="CDD" id="cd00673">
    <property type="entry name" value="AlaRS_core"/>
    <property type="match status" value="1"/>
</dbReference>
<dbReference type="FunFam" id="3.30.980.10:FF:000004">
    <property type="entry name" value="Alanine--tRNA ligase, cytoplasmic"/>
    <property type="match status" value="1"/>
</dbReference>
<dbReference type="Pfam" id="PF02272">
    <property type="entry name" value="DHHA1"/>
    <property type="match status" value="1"/>
</dbReference>
<dbReference type="PROSITE" id="PS50860">
    <property type="entry name" value="AA_TRNA_LIGASE_II_ALA"/>
    <property type="match status" value="1"/>
</dbReference>
<dbReference type="Pfam" id="PF07973">
    <property type="entry name" value="tRNA_SAD"/>
    <property type="match status" value="1"/>
</dbReference>
<keyword evidence="7 15" id="KW-0479">Metal-binding</keyword>
<dbReference type="InterPro" id="IPR023033">
    <property type="entry name" value="Ala_tRNA_ligase_euk/bac"/>
</dbReference>
<comment type="catalytic activity">
    <reaction evidence="14 15">
        <text>tRNA(Ala) + L-alanine + ATP = L-alanyl-tRNA(Ala) + AMP + diphosphate</text>
        <dbReference type="Rhea" id="RHEA:12540"/>
        <dbReference type="Rhea" id="RHEA-COMP:9657"/>
        <dbReference type="Rhea" id="RHEA-COMP:9923"/>
        <dbReference type="ChEBI" id="CHEBI:30616"/>
        <dbReference type="ChEBI" id="CHEBI:33019"/>
        <dbReference type="ChEBI" id="CHEBI:57972"/>
        <dbReference type="ChEBI" id="CHEBI:78442"/>
        <dbReference type="ChEBI" id="CHEBI:78497"/>
        <dbReference type="ChEBI" id="CHEBI:456215"/>
        <dbReference type="EC" id="6.1.1.7"/>
    </reaction>
</comment>
<dbReference type="GO" id="GO:0002161">
    <property type="term" value="F:aminoacyl-tRNA deacylase activity"/>
    <property type="evidence" value="ECO:0007669"/>
    <property type="project" value="TreeGrafter"/>
</dbReference>
<evidence type="ECO:0000256" key="6">
    <source>
        <dbReference type="ARBA" id="ARBA00022598"/>
    </source>
</evidence>
<dbReference type="GO" id="GO:0008270">
    <property type="term" value="F:zinc ion binding"/>
    <property type="evidence" value="ECO:0007669"/>
    <property type="project" value="UniProtKB-UniRule"/>
</dbReference>
<dbReference type="InterPro" id="IPR018162">
    <property type="entry name" value="Ala-tRNA-ligase_IIc_anticod-bd"/>
</dbReference>
<evidence type="ECO:0000256" key="13">
    <source>
        <dbReference type="ARBA" id="ARBA00023146"/>
    </source>
</evidence>
<evidence type="ECO:0000256" key="10">
    <source>
        <dbReference type="ARBA" id="ARBA00022840"/>
    </source>
</evidence>
<evidence type="ECO:0000256" key="4">
    <source>
        <dbReference type="ARBA" id="ARBA00022490"/>
    </source>
</evidence>
<dbReference type="PRINTS" id="PR00980">
    <property type="entry name" value="TRNASYNTHALA"/>
</dbReference>
<feature type="binding site" evidence="15">
    <location>
        <position position="511"/>
    </location>
    <ligand>
        <name>Zn(2+)</name>
        <dbReference type="ChEBI" id="CHEBI:29105"/>
    </ligand>
</feature>
<dbReference type="GO" id="GO:0006419">
    <property type="term" value="P:alanyl-tRNA aminoacylation"/>
    <property type="evidence" value="ECO:0007669"/>
    <property type="project" value="InterPro"/>
</dbReference>
<evidence type="ECO:0000256" key="12">
    <source>
        <dbReference type="ARBA" id="ARBA00022917"/>
    </source>
</evidence>
<keyword evidence="8 15" id="KW-0547">Nucleotide-binding</keyword>
<dbReference type="InterPro" id="IPR018165">
    <property type="entry name" value="Ala-tRNA-synth_IIc_core"/>
</dbReference>
<keyword evidence="9 15" id="KW-0862">Zinc</keyword>
<dbReference type="EMBL" id="UXSR01005423">
    <property type="protein sequence ID" value="VDD81893.1"/>
    <property type="molecule type" value="Genomic_DNA"/>
</dbReference>
<keyword evidence="6 15" id="KW-0436">Ligase</keyword>
<evidence type="ECO:0000256" key="9">
    <source>
        <dbReference type="ARBA" id="ARBA00022833"/>
    </source>
</evidence>
<comment type="similarity">
    <text evidence="1">Belongs to the class-II aminoacyl-tRNA synthetase family. Alax-L subfamily.</text>
</comment>
<dbReference type="PANTHER" id="PTHR11777">
    <property type="entry name" value="ALANYL-TRNA SYNTHETASE"/>
    <property type="match status" value="1"/>
</dbReference>
<evidence type="ECO:0000256" key="2">
    <source>
        <dbReference type="ARBA" id="ARBA00013168"/>
    </source>
</evidence>
<dbReference type="SUPFAM" id="SSF50447">
    <property type="entry name" value="Translation proteins"/>
    <property type="match status" value="1"/>
</dbReference>
<dbReference type="STRING" id="53468.A0A0R3UK21"/>
<dbReference type="NCBIfam" id="TIGR00344">
    <property type="entry name" value="alaS"/>
    <property type="match status" value="1"/>
</dbReference>
<feature type="domain" description="Alanyl-transfer RNA synthetases family profile" evidence="16">
    <location>
        <begin position="1"/>
        <end position="668"/>
    </location>
</feature>
<evidence type="ECO:0000313" key="17">
    <source>
        <dbReference type="EMBL" id="VDD81893.1"/>
    </source>
</evidence>
<comment type="domain">
    <text evidence="15">Consists of three domains; the N-terminal catalytic domain, the editing domain and the C-terminal C-Ala domain. The editing domain removes incorrectly charged amino acids, while the C-Ala domain, along with tRNA(Ala), serves as a bridge to cooperatively bring together the editing and aminoacylation centers thus stimulating deacylation of misacylated tRNAs.</text>
</comment>
<comment type="cofactor">
    <cofactor evidence="15">
        <name>Zn(2+)</name>
        <dbReference type="ChEBI" id="CHEBI:29105"/>
    </cofactor>
    <text evidence="15">Binds 1 zinc ion per subunit.</text>
</comment>
<evidence type="ECO:0000256" key="8">
    <source>
        <dbReference type="ARBA" id="ARBA00022741"/>
    </source>
</evidence>
<feature type="binding site" evidence="15">
    <location>
        <position position="625"/>
    </location>
    <ligand>
        <name>Zn(2+)</name>
        <dbReference type="ChEBI" id="CHEBI:29105"/>
    </ligand>
</feature>
<dbReference type="GO" id="GO:0005739">
    <property type="term" value="C:mitochondrion"/>
    <property type="evidence" value="ECO:0007669"/>
    <property type="project" value="TreeGrafter"/>
</dbReference>
<dbReference type="Gene3D" id="3.30.980.10">
    <property type="entry name" value="Threonyl-trna Synthetase, Chain A, domain 2"/>
    <property type="match status" value="1"/>
</dbReference>
<dbReference type="InterPro" id="IPR003156">
    <property type="entry name" value="DHHA1_dom"/>
</dbReference>
<accession>A0A0R3UK21</accession>
<dbReference type="SMART" id="SM00863">
    <property type="entry name" value="tRNA_SAD"/>
    <property type="match status" value="1"/>
</dbReference>
<comment type="subunit">
    <text evidence="15">Monomer.</text>
</comment>
<dbReference type="AlphaFoldDB" id="A0A0R3UK21"/>
<evidence type="ECO:0000256" key="15">
    <source>
        <dbReference type="HAMAP-Rule" id="MF_03133"/>
    </source>
</evidence>
<dbReference type="Gene3D" id="3.30.930.10">
    <property type="entry name" value="Bira Bifunctional Protein, Domain 2"/>
    <property type="match status" value="1"/>
</dbReference>
<dbReference type="OrthoDB" id="2423964at2759"/>
<evidence type="ECO:0000259" key="16">
    <source>
        <dbReference type="PROSITE" id="PS50860"/>
    </source>
</evidence>
<dbReference type="Pfam" id="PF01411">
    <property type="entry name" value="tRNA-synt_2c"/>
    <property type="match status" value="1"/>
</dbReference>
<feature type="binding site" evidence="15">
    <location>
        <position position="629"/>
    </location>
    <ligand>
        <name>Zn(2+)</name>
        <dbReference type="ChEBI" id="CHEBI:29105"/>
    </ligand>
</feature>
<evidence type="ECO:0000256" key="3">
    <source>
        <dbReference type="ARBA" id="ARBA00017959"/>
    </source>
</evidence>
<evidence type="ECO:0000256" key="7">
    <source>
        <dbReference type="ARBA" id="ARBA00022723"/>
    </source>
</evidence>
<dbReference type="Proteomes" id="UP000267029">
    <property type="component" value="Unassembled WGS sequence"/>
</dbReference>
<dbReference type="GO" id="GO:0005524">
    <property type="term" value="F:ATP binding"/>
    <property type="evidence" value="ECO:0007669"/>
    <property type="project" value="UniProtKB-UniRule"/>
</dbReference>
<dbReference type="SUPFAM" id="SSF55681">
    <property type="entry name" value="Class II aaRS and biotin synthetases"/>
    <property type="match status" value="1"/>
</dbReference>
<dbReference type="InterPro" id="IPR045864">
    <property type="entry name" value="aa-tRNA-synth_II/BPL/LPL"/>
</dbReference>
<evidence type="ECO:0000313" key="18">
    <source>
        <dbReference type="Proteomes" id="UP000267029"/>
    </source>
</evidence>
<dbReference type="PANTHER" id="PTHR11777:SF9">
    <property type="entry name" value="ALANINE--TRNA LIGASE, CYTOPLASMIC"/>
    <property type="match status" value="1"/>
</dbReference>
<protein>
    <recommendedName>
        <fullName evidence="3">Alanine--tRNA ligase</fullName>
        <ecNumber evidence="2">6.1.1.7</ecNumber>
    </recommendedName>
</protein>
<dbReference type="Gene3D" id="3.10.310.40">
    <property type="match status" value="1"/>
</dbReference>